<keyword evidence="15" id="KW-0496">Mitochondrion</keyword>
<dbReference type="GO" id="GO:0006614">
    <property type="term" value="P:SRP-dependent cotranslational protein targeting to membrane"/>
    <property type="evidence" value="ECO:0007669"/>
    <property type="project" value="InterPro"/>
</dbReference>
<dbReference type="AlphaFoldDB" id="A0A0G4J5R5"/>
<geneLocation type="mitochondrion" evidence="15"/>
<dbReference type="InterPro" id="IPR038253">
    <property type="entry name" value="SRP68_N_sf"/>
</dbReference>
<dbReference type="OMA" id="TIPINHE"/>
<dbReference type="OrthoDB" id="10255118at2759"/>
<dbReference type="STRING" id="37360.A0A0G4J5R5"/>
<evidence type="ECO:0000313" key="17">
    <source>
        <dbReference type="Proteomes" id="UP000290189"/>
    </source>
</evidence>
<evidence type="ECO:0000256" key="9">
    <source>
        <dbReference type="ARBA" id="ARBA00023242"/>
    </source>
</evidence>
<proteinExistence type="inferred from homology"/>
<dbReference type="GO" id="GO:0030942">
    <property type="term" value="F:endoplasmic reticulum signal peptide binding"/>
    <property type="evidence" value="ECO:0007669"/>
    <property type="project" value="InterPro"/>
</dbReference>
<dbReference type="EMBL" id="CDSF01000133">
    <property type="protein sequence ID" value="CEP02920.1"/>
    <property type="molecule type" value="Genomic_DNA"/>
</dbReference>
<dbReference type="InterPro" id="IPR034652">
    <property type="entry name" value="SRP68-RBD"/>
</dbReference>
<dbReference type="Pfam" id="PF16969">
    <property type="entry name" value="SRP68"/>
    <property type="match status" value="1"/>
</dbReference>
<dbReference type="CDD" id="cd15481">
    <property type="entry name" value="SRP68-RBD"/>
    <property type="match status" value="1"/>
</dbReference>
<dbReference type="GO" id="GO:0005730">
    <property type="term" value="C:nucleolus"/>
    <property type="evidence" value="ECO:0007669"/>
    <property type="project" value="UniProtKB-SubCell"/>
</dbReference>
<evidence type="ECO:0000313" key="14">
    <source>
        <dbReference type="EMBL" id="CEP02920.1"/>
    </source>
</evidence>
<dbReference type="GO" id="GO:0005829">
    <property type="term" value="C:cytosol"/>
    <property type="evidence" value="ECO:0007669"/>
    <property type="project" value="UniProtKB-ARBA"/>
</dbReference>
<dbReference type="EMBL" id="OVEO01000003">
    <property type="protein sequence ID" value="SPQ95023.1"/>
    <property type="molecule type" value="Genomic_DNA"/>
</dbReference>
<dbReference type="FunFam" id="1.10.3450.40:FF:000001">
    <property type="entry name" value="Signal recognition particle subunit SRP68"/>
    <property type="match status" value="1"/>
</dbReference>
<evidence type="ECO:0000256" key="11">
    <source>
        <dbReference type="ARBA" id="ARBA00029498"/>
    </source>
</evidence>
<reference evidence="14 16" key="1">
    <citation type="submission" date="2015-02" db="EMBL/GenBank/DDBJ databases">
        <authorList>
            <person name="Chooi Y.-H."/>
        </authorList>
    </citation>
    <scope>NUCLEOTIDE SEQUENCE [LARGE SCALE GENOMIC DNA]</scope>
    <source>
        <strain evidence="14">E3</strain>
    </source>
</reference>
<comment type="similarity">
    <text evidence="4">Belongs to the SRP68 family.</text>
</comment>
<keyword evidence="10" id="KW-0687">Ribonucleoprotein</keyword>
<evidence type="ECO:0000256" key="6">
    <source>
        <dbReference type="ARBA" id="ARBA00022824"/>
    </source>
</evidence>
<comment type="subcellular location">
    <subcellularLocation>
        <location evidence="2">Cytoplasm</location>
    </subcellularLocation>
    <subcellularLocation>
        <location evidence="1">Endoplasmic reticulum</location>
    </subcellularLocation>
    <subcellularLocation>
        <location evidence="3">Nucleus</location>
        <location evidence="3">Nucleolus</location>
    </subcellularLocation>
</comment>
<evidence type="ECO:0000256" key="13">
    <source>
        <dbReference type="SAM" id="MobiDB-lite"/>
    </source>
</evidence>
<dbReference type="InterPro" id="IPR026258">
    <property type="entry name" value="SRP68"/>
</dbReference>
<dbReference type="GO" id="GO:0005047">
    <property type="term" value="F:signal recognition particle binding"/>
    <property type="evidence" value="ECO:0007669"/>
    <property type="project" value="InterPro"/>
</dbReference>
<evidence type="ECO:0000256" key="5">
    <source>
        <dbReference type="ARBA" id="ARBA00022490"/>
    </source>
</evidence>
<reference evidence="15 17" key="2">
    <citation type="submission" date="2018-03" db="EMBL/GenBank/DDBJ databases">
        <authorList>
            <person name="Fogelqvist J."/>
        </authorList>
    </citation>
    <scope>NUCLEOTIDE SEQUENCE [LARGE SCALE GENOMIC DNA]</scope>
</reference>
<evidence type="ECO:0000256" key="1">
    <source>
        <dbReference type="ARBA" id="ARBA00004240"/>
    </source>
</evidence>
<dbReference type="PANTHER" id="PTHR12860:SF0">
    <property type="entry name" value="SIGNAL RECOGNITION PARTICLE SUBUNIT SRP68"/>
    <property type="match status" value="1"/>
</dbReference>
<keyword evidence="7" id="KW-0694">RNA-binding</keyword>
<evidence type="ECO:0000313" key="15">
    <source>
        <dbReference type="EMBL" id="SPQ95023.1"/>
    </source>
</evidence>
<accession>A0A0G4J5R5</accession>
<evidence type="ECO:0000256" key="12">
    <source>
        <dbReference type="ARBA" id="ARBA00083741"/>
    </source>
</evidence>
<evidence type="ECO:0000256" key="2">
    <source>
        <dbReference type="ARBA" id="ARBA00004496"/>
    </source>
</evidence>
<feature type="region of interest" description="Disordered" evidence="13">
    <location>
        <begin position="1"/>
        <end position="26"/>
    </location>
</feature>
<keyword evidence="16" id="KW-1185">Reference proteome</keyword>
<evidence type="ECO:0000256" key="7">
    <source>
        <dbReference type="ARBA" id="ARBA00022884"/>
    </source>
</evidence>
<gene>
    <name evidence="14" type="ORF">PBRA_002887</name>
    <name evidence="15" type="ORF">PLBR_LOCUS2238</name>
</gene>
<dbReference type="GO" id="GO:0008312">
    <property type="term" value="F:7S RNA binding"/>
    <property type="evidence" value="ECO:0007669"/>
    <property type="project" value="InterPro"/>
</dbReference>
<dbReference type="Proteomes" id="UP000290189">
    <property type="component" value="Unassembled WGS sequence"/>
</dbReference>
<evidence type="ECO:0000256" key="4">
    <source>
        <dbReference type="ARBA" id="ARBA00009352"/>
    </source>
</evidence>
<keyword evidence="8" id="KW-0733">Signal recognition particle</keyword>
<evidence type="ECO:0000313" key="16">
    <source>
        <dbReference type="Proteomes" id="UP000039324"/>
    </source>
</evidence>
<sequence>MGPEYNLDSGGTLHPSPARPSPLHRNAGEKPRVYNCALISHQPEDHGRCCQVRVGFPLSRPGPLFLFWAQIVVVASPRGGPGAVRFGGIMSLADESTSTPKLTLDIFGELHASQMANGLRHRNFLRYRAYCSRRLRRLRRSVRFLHGRGKFVQKRVEAETVSSVRHLLIVLTLAERAWSQAMDLQADQEAATCRTHCHQRRRLHKAAQWAEHLRSLCQAICDTRTAMQAEAYAAWMQGNDLLERERHADALGLYSRAQRLVESLVTIAETDDDRAILQQRLNSLQNSIRFCTYHAKGSVDARDLLQAPNDQLDVMLQTKLDAIRSEREAHLVAHAVDYVEFAGQRIPILSDAVKTAITRAIDSCSGVNDATPLPAILTCFDNLDAARSAINASLASPDTPSANRAPLQSLLQFVSHAKATVTLQRNLNLYAQLAQAPNANELAVVTDKILDGLRSMDPRHARHDELFPLYQARRALHVGRALLQQKEFAAAHHYLQLAASTFAPDRAQEIDSARAAAVQCRALVAMQQSPPTATPASSVDATTVPLCDRLDELYVDGPGLIQPLPPKFDCTMCKPVTYDLASQFLAYPEVEAQAPKATGGGWLNRLWG</sequence>
<keyword evidence="6" id="KW-0256">Endoplasmic reticulum</keyword>
<evidence type="ECO:0000256" key="8">
    <source>
        <dbReference type="ARBA" id="ARBA00023135"/>
    </source>
</evidence>
<dbReference type="Proteomes" id="UP000039324">
    <property type="component" value="Unassembled WGS sequence"/>
</dbReference>
<evidence type="ECO:0000256" key="3">
    <source>
        <dbReference type="ARBA" id="ARBA00004604"/>
    </source>
</evidence>
<protein>
    <recommendedName>
        <fullName evidence="11">Signal recognition particle subunit SRP68</fullName>
    </recommendedName>
    <alternativeName>
        <fullName evidence="12">Signal recognition particle 68 kDa protein</fullName>
    </alternativeName>
</protein>
<organism evidence="14 16">
    <name type="scientific">Plasmodiophora brassicae</name>
    <name type="common">Clubroot disease agent</name>
    <dbReference type="NCBI Taxonomy" id="37360"/>
    <lineage>
        <taxon>Eukaryota</taxon>
        <taxon>Sar</taxon>
        <taxon>Rhizaria</taxon>
        <taxon>Endomyxa</taxon>
        <taxon>Phytomyxea</taxon>
        <taxon>Plasmodiophorida</taxon>
        <taxon>Plasmodiophoridae</taxon>
        <taxon>Plasmodiophora</taxon>
    </lineage>
</organism>
<keyword evidence="9" id="KW-0539">Nucleus</keyword>
<name>A0A0G4J5R5_PLABS</name>
<evidence type="ECO:0000256" key="10">
    <source>
        <dbReference type="ARBA" id="ARBA00023274"/>
    </source>
</evidence>
<keyword evidence="5" id="KW-0963">Cytoplasm</keyword>
<dbReference type="GO" id="GO:0005783">
    <property type="term" value="C:endoplasmic reticulum"/>
    <property type="evidence" value="ECO:0007669"/>
    <property type="project" value="UniProtKB-SubCell"/>
</dbReference>
<dbReference type="GO" id="GO:0005786">
    <property type="term" value="C:signal recognition particle, endoplasmic reticulum targeting"/>
    <property type="evidence" value="ECO:0007669"/>
    <property type="project" value="UniProtKB-KW"/>
</dbReference>
<dbReference type="Gene3D" id="1.10.3450.40">
    <property type="entry name" value="Signal recognition particle, SRP68 subunit, RNA-binding domain"/>
    <property type="match status" value="1"/>
</dbReference>
<dbReference type="PANTHER" id="PTHR12860">
    <property type="entry name" value="SIGNAL RECOGNITION PARTICLE 68 KDA PROTEIN"/>
    <property type="match status" value="1"/>
</dbReference>